<dbReference type="OrthoDB" id="955522at2"/>
<dbReference type="RefSeq" id="WP_123205930.1">
    <property type="nucleotide sequence ID" value="NZ_RBEE01000023.1"/>
</dbReference>
<dbReference type="PROSITE" id="PS51257">
    <property type="entry name" value="PROKAR_LIPOPROTEIN"/>
    <property type="match status" value="1"/>
</dbReference>
<organism evidence="1 2">
    <name type="scientific">Pedobacter jejuensis</name>
    <dbReference type="NCBI Taxonomy" id="1268550"/>
    <lineage>
        <taxon>Bacteria</taxon>
        <taxon>Pseudomonadati</taxon>
        <taxon>Bacteroidota</taxon>
        <taxon>Sphingobacteriia</taxon>
        <taxon>Sphingobacteriales</taxon>
        <taxon>Sphingobacteriaceae</taxon>
        <taxon>Pedobacter</taxon>
    </lineage>
</organism>
<dbReference type="Proteomes" id="UP000274046">
    <property type="component" value="Unassembled WGS sequence"/>
</dbReference>
<protein>
    <recommendedName>
        <fullName evidence="3">Lipocalin-like domain-containing protein</fullName>
    </recommendedName>
</protein>
<dbReference type="EMBL" id="RBEE01000023">
    <property type="protein sequence ID" value="RNL52125.1"/>
    <property type="molecule type" value="Genomic_DNA"/>
</dbReference>
<comment type="caution">
    <text evidence="1">The sequence shown here is derived from an EMBL/GenBank/DDBJ whole genome shotgun (WGS) entry which is preliminary data.</text>
</comment>
<keyword evidence="2" id="KW-1185">Reference proteome</keyword>
<accession>A0A3N0BTP7</accession>
<reference evidence="1 2" key="1">
    <citation type="submission" date="2018-10" db="EMBL/GenBank/DDBJ databases">
        <title>Genome sequencing of Pedobacter jejuensis TNB23.</title>
        <authorList>
            <person name="Cho Y.-J."/>
            <person name="Cho A."/>
            <person name="Kim O.-S."/>
        </authorList>
    </citation>
    <scope>NUCLEOTIDE SEQUENCE [LARGE SCALE GENOMIC DNA]</scope>
    <source>
        <strain evidence="1 2">TNB23</strain>
    </source>
</reference>
<evidence type="ECO:0000313" key="2">
    <source>
        <dbReference type="Proteomes" id="UP000274046"/>
    </source>
</evidence>
<gene>
    <name evidence="1" type="ORF">D7004_11095</name>
</gene>
<name>A0A3N0BTP7_9SPHI</name>
<sequence length="123" mass="13936">MRKLFLALLLTTIILSCKKNTEGSNEIYGKWKLTETLFDIGNGQGKYTKVTGPYKFIIFDKSGTVKGDVMPDITRFKLVDSVKIELISNNYIMPITHRYKVSGNKLEINPPCIEGCGLKFVRQ</sequence>
<evidence type="ECO:0000313" key="1">
    <source>
        <dbReference type="EMBL" id="RNL52125.1"/>
    </source>
</evidence>
<evidence type="ECO:0008006" key="3">
    <source>
        <dbReference type="Google" id="ProtNLM"/>
    </source>
</evidence>
<dbReference type="AlphaFoldDB" id="A0A3N0BTP7"/>
<proteinExistence type="predicted"/>